<dbReference type="InterPro" id="IPR006170">
    <property type="entry name" value="PBP/GOBP"/>
</dbReference>
<comment type="caution">
    <text evidence="2">The sequence shown here is derived from an EMBL/GenBank/DDBJ whole genome shotgun (WGS) entry which is preliminary data.</text>
</comment>
<gene>
    <name evidence="2" type="ORF">PPYR_14352</name>
</gene>
<dbReference type="Gene3D" id="1.10.238.20">
    <property type="entry name" value="Pheromone/general odorant binding protein domain"/>
    <property type="match status" value="1"/>
</dbReference>
<dbReference type="AlphaFoldDB" id="A0A5N4A4Z2"/>
<sequence>MGIPIWCLALLPVILHAAPLPKQFQNEHIIHCVKELGIEKDDMEKVMDENHHIVDGPVTRSLARCYFKEEGLFKNGEFVTETVVDFNTNVTVPFFKPEAQNPREVAERAFEVCKNVNDGDTGERLVHFSNCMISELQK</sequence>
<dbReference type="InParanoid" id="A0A5N4A4Z2"/>
<dbReference type="CDD" id="cd23992">
    <property type="entry name" value="PBP_GOBP"/>
    <property type="match status" value="1"/>
</dbReference>
<name>A0A5N4A4Z2_PHOPY</name>
<keyword evidence="1" id="KW-0732">Signal</keyword>
<dbReference type="SUPFAM" id="SSF47565">
    <property type="entry name" value="Insect pheromone/odorant-binding proteins"/>
    <property type="match status" value="1"/>
</dbReference>
<dbReference type="GO" id="GO:0005549">
    <property type="term" value="F:odorant binding"/>
    <property type="evidence" value="ECO:0007669"/>
    <property type="project" value="InterPro"/>
</dbReference>
<dbReference type="Proteomes" id="UP000327044">
    <property type="component" value="Unassembled WGS sequence"/>
</dbReference>
<accession>A0A5N4A4Z2</accession>
<organism evidence="2 3">
    <name type="scientific">Photinus pyralis</name>
    <name type="common">Common eastern firefly</name>
    <name type="synonym">Lampyris pyralis</name>
    <dbReference type="NCBI Taxonomy" id="7054"/>
    <lineage>
        <taxon>Eukaryota</taxon>
        <taxon>Metazoa</taxon>
        <taxon>Ecdysozoa</taxon>
        <taxon>Arthropoda</taxon>
        <taxon>Hexapoda</taxon>
        <taxon>Insecta</taxon>
        <taxon>Pterygota</taxon>
        <taxon>Neoptera</taxon>
        <taxon>Endopterygota</taxon>
        <taxon>Coleoptera</taxon>
        <taxon>Polyphaga</taxon>
        <taxon>Elateriformia</taxon>
        <taxon>Elateroidea</taxon>
        <taxon>Lampyridae</taxon>
        <taxon>Lampyrinae</taxon>
        <taxon>Photinus</taxon>
    </lineage>
</organism>
<evidence type="ECO:0000256" key="1">
    <source>
        <dbReference type="SAM" id="SignalP"/>
    </source>
</evidence>
<feature type="signal peptide" evidence="1">
    <location>
        <begin position="1"/>
        <end position="17"/>
    </location>
</feature>
<proteinExistence type="predicted"/>
<feature type="chain" id="PRO_5024467301" evidence="1">
    <location>
        <begin position="18"/>
        <end position="138"/>
    </location>
</feature>
<reference evidence="2 3" key="1">
    <citation type="journal article" date="2018" name="Elife">
        <title>Firefly genomes illuminate parallel origins of bioluminescence in beetles.</title>
        <authorList>
            <person name="Fallon T.R."/>
            <person name="Lower S.E."/>
            <person name="Chang C.H."/>
            <person name="Bessho-Uehara M."/>
            <person name="Martin G.J."/>
            <person name="Bewick A.J."/>
            <person name="Behringer M."/>
            <person name="Debat H.J."/>
            <person name="Wong I."/>
            <person name="Day J.C."/>
            <person name="Suvorov A."/>
            <person name="Silva C.J."/>
            <person name="Stanger-Hall K.F."/>
            <person name="Hall D.W."/>
            <person name="Schmitz R.J."/>
            <person name="Nelson D.R."/>
            <person name="Lewis S.M."/>
            <person name="Shigenobu S."/>
            <person name="Bybee S.M."/>
            <person name="Larracuente A.M."/>
            <person name="Oba Y."/>
            <person name="Weng J.K."/>
        </authorList>
    </citation>
    <scope>NUCLEOTIDE SEQUENCE [LARGE SCALE GENOMIC DNA]</scope>
    <source>
        <strain evidence="2">1611_PpyrPB1</strain>
        <tissue evidence="2">Whole body</tissue>
    </source>
</reference>
<dbReference type="InterPro" id="IPR036728">
    <property type="entry name" value="PBP_GOBP_sf"/>
</dbReference>
<keyword evidence="3" id="KW-1185">Reference proteome</keyword>
<evidence type="ECO:0000313" key="2">
    <source>
        <dbReference type="EMBL" id="KAB0792393.1"/>
    </source>
</evidence>
<evidence type="ECO:0000313" key="3">
    <source>
        <dbReference type="Proteomes" id="UP000327044"/>
    </source>
</evidence>
<dbReference type="Pfam" id="PF01395">
    <property type="entry name" value="PBP_GOBP"/>
    <property type="match status" value="1"/>
</dbReference>
<protein>
    <submittedName>
        <fullName evidence="2">Uncharacterized protein</fullName>
    </submittedName>
</protein>
<dbReference type="EMBL" id="VVIM01000010">
    <property type="protein sequence ID" value="KAB0792393.1"/>
    <property type="molecule type" value="Genomic_DNA"/>
</dbReference>